<proteinExistence type="predicted"/>
<dbReference type="PANTHER" id="PTHR43845:SF1">
    <property type="entry name" value="BLR5969 PROTEIN"/>
    <property type="match status" value="1"/>
</dbReference>
<dbReference type="Gene3D" id="3.40.50.12780">
    <property type="entry name" value="N-terminal domain of ligase-like"/>
    <property type="match status" value="1"/>
</dbReference>
<feature type="domain" description="AMP-dependent ligase C-terminal" evidence="1">
    <location>
        <begin position="349"/>
        <end position="437"/>
    </location>
</feature>
<name>R4KNP2_9FIRM</name>
<gene>
    <name evidence="2" type="ORF">Desgi_3874</name>
</gene>
<dbReference type="RefSeq" id="WP_006520584.1">
    <property type="nucleotide sequence ID" value="NC_021184.1"/>
</dbReference>
<dbReference type="EMBL" id="CP003273">
    <property type="protein sequence ID" value="AGL03182.1"/>
    <property type="molecule type" value="Genomic_DNA"/>
</dbReference>
<accession>R4KNP2</accession>
<dbReference type="InterPro" id="IPR045851">
    <property type="entry name" value="AMP-bd_C_sf"/>
</dbReference>
<dbReference type="AlphaFoldDB" id="R4KNP2"/>
<evidence type="ECO:0000313" key="2">
    <source>
        <dbReference type="EMBL" id="AGL03182.1"/>
    </source>
</evidence>
<dbReference type="Gene3D" id="3.30.300.30">
    <property type="match status" value="1"/>
</dbReference>
<dbReference type="SUPFAM" id="SSF56801">
    <property type="entry name" value="Acetyl-CoA synthetase-like"/>
    <property type="match status" value="1"/>
</dbReference>
<dbReference type="eggNOG" id="COG1541">
    <property type="taxonomic scope" value="Bacteria"/>
</dbReference>
<sequence length="444" mass="49857">MAQYWNPEFETMVWPEIQSYWLNEVKKLIEYVKNNSEFYRDRLKLVNSEDIKTIDSLLKIPLLTKDDLRSAQENSDRNNPLGLFQVAPTENIVQVVSSSGTSGRPVYYGVTRDDLDNWRDSIATFFFTAGIRKEDVVGHVVGTPIFAGGSPYFEGIRHIGATGVWAGGQGSTPRTIKTLKHLHCTALVGTTSFDRFLGEHFQEVTGLEAKELGVLKVLGGGEPGLGEESIRRKVKEIWNAATVREIMGLSDVLPGMWAECEEESGMHFTAQKYVMVELIDPTTGNHLPWEPGVCGEAVYTTIRREATPVLRYRSADLIRVEGVTCNCGRTSPRIRCIGRVDDMLVYKAMNVFPSAIRDVVLKHFEPFLTGHLQIVKENAHQVRFDTAIPVDIEVISLEENLPALKQEIEQKVRELLSARIEVNLVAPDSLPKTEYKTPLIRVRG</sequence>
<dbReference type="OrthoDB" id="580775at2"/>
<protein>
    <submittedName>
        <fullName evidence="2">Coenzyme F390 synthetase</fullName>
    </submittedName>
</protein>
<dbReference type="PANTHER" id="PTHR43845">
    <property type="entry name" value="BLR5969 PROTEIN"/>
    <property type="match status" value="1"/>
</dbReference>
<dbReference type="Proteomes" id="UP000013520">
    <property type="component" value="Chromosome"/>
</dbReference>
<dbReference type="InterPro" id="IPR028154">
    <property type="entry name" value="AMP-dep_Lig_C"/>
</dbReference>
<dbReference type="STRING" id="767817.Desgi_3874"/>
<dbReference type="Pfam" id="PF14535">
    <property type="entry name" value="AMP-binding_C_2"/>
    <property type="match status" value="1"/>
</dbReference>
<dbReference type="HOGENOM" id="CLU_035301_1_2_9"/>
<evidence type="ECO:0000259" key="1">
    <source>
        <dbReference type="Pfam" id="PF14535"/>
    </source>
</evidence>
<keyword evidence="3" id="KW-1185">Reference proteome</keyword>
<dbReference type="KEGG" id="dgi:Desgi_3874"/>
<dbReference type="InterPro" id="IPR042099">
    <property type="entry name" value="ANL_N_sf"/>
</dbReference>
<reference evidence="2 3" key="1">
    <citation type="submission" date="2012-01" db="EMBL/GenBank/DDBJ databases">
        <title>Complete sequence of Desulfotomaculum gibsoniae DSM 7213.</title>
        <authorList>
            <consortium name="US DOE Joint Genome Institute"/>
            <person name="Lucas S."/>
            <person name="Han J."/>
            <person name="Lapidus A."/>
            <person name="Cheng J.-F."/>
            <person name="Goodwin L."/>
            <person name="Pitluck S."/>
            <person name="Peters L."/>
            <person name="Ovchinnikova G."/>
            <person name="Teshima H."/>
            <person name="Detter J.C."/>
            <person name="Han C."/>
            <person name="Tapia R."/>
            <person name="Land M."/>
            <person name="Hauser L."/>
            <person name="Kyrpides N."/>
            <person name="Ivanova N."/>
            <person name="Pagani I."/>
            <person name="Parshina S."/>
            <person name="Plugge C."/>
            <person name="Muyzer G."/>
            <person name="Kuever J."/>
            <person name="Ivanova A."/>
            <person name="Nazina T."/>
            <person name="Klenk H.-P."/>
            <person name="Brambilla E."/>
            <person name="Spring S."/>
            <person name="Stams A.F."/>
            <person name="Woyke T."/>
        </authorList>
    </citation>
    <scope>NUCLEOTIDE SEQUENCE [LARGE SCALE GENOMIC DNA]</scope>
    <source>
        <strain evidence="2 3">DSM 7213</strain>
    </source>
</reference>
<organism evidence="2 3">
    <name type="scientific">Desulfoscipio gibsoniae DSM 7213</name>
    <dbReference type="NCBI Taxonomy" id="767817"/>
    <lineage>
        <taxon>Bacteria</taxon>
        <taxon>Bacillati</taxon>
        <taxon>Bacillota</taxon>
        <taxon>Clostridia</taxon>
        <taxon>Eubacteriales</taxon>
        <taxon>Desulfallaceae</taxon>
        <taxon>Desulfoscipio</taxon>
    </lineage>
</organism>
<evidence type="ECO:0000313" key="3">
    <source>
        <dbReference type="Proteomes" id="UP000013520"/>
    </source>
</evidence>